<dbReference type="GO" id="GO:0003677">
    <property type="term" value="F:DNA binding"/>
    <property type="evidence" value="ECO:0007669"/>
    <property type="project" value="UniProtKB-KW"/>
</dbReference>
<dbReference type="Proteomes" id="UP000321261">
    <property type="component" value="Unassembled WGS sequence"/>
</dbReference>
<dbReference type="InterPro" id="IPR000847">
    <property type="entry name" value="LysR_HTH_N"/>
</dbReference>
<evidence type="ECO:0000256" key="3">
    <source>
        <dbReference type="ARBA" id="ARBA00023125"/>
    </source>
</evidence>
<dbReference type="SUPFAM" id="SSF46785">
    <property type="entry name" value="Winged helix' DNA-binding domain"/>
    <property type="match status" value="1"/>
</dbReference>
<dbReference type="PANTHER" id="PTHR30346">
    <property type="entry name" value="TRANSCRIPTIONAL DUAL REGULATOR HCAR-RELATED"/>
    <property type="match status" value="1"/>
</dbReference>
<dbReference type="PANTHER" id="PTHR30346:SF30">
    <property type="entry name" value="SMALL NEUTRAL PROTEASE REGULATORY PROTEIN"/>
    <property type="match status" value="1"/>
</dbReference>
<dbReference type="FunFam" id="1.10.10.10:FF:000001">
    <property type="entry name" value="LysR family transcriptional regulator"/>
    <property type="match status" value="1"/>
</dbReference>
<evidence type="ECO:0000313" key="6">
    <source>
        <dbReference type="EMBL" id="TWF79449.1"/>
    </source>
</evidence>
<protein>
    <submittedName>
        <fullName evidence="6">LysR family transcriptional regulator</fullName>
    </submittedName>
</protein>
<evidence type="ECO:0000256" key="1">
    <source>
        <dbReference type="ARBA" id="ARBA00009437"/>
    </source>
</evidence>
<dbReference type="GO" id="GO:0003700">
    <property type="term" value="F:DNA-binding transcription factor activity"/>
    <property type="evidence" value="ECO:0007669"/>
    <property type="project" value="InterPro"/>
</dbReference>
<dbReference type="InterPro" id="IPR036390">
    <property type="entry name" value="WH_DNA-bd_sf"/>
</dbReference>
<keyword evidence="4" id="KW-0804">Transcription</keyword>
<dbReference type="InterPro" id="IPR036388">
    <property type="entry name" value="WH-like_DNA-bd_sf"/>
</dbReference>
<dbReference type="CDD" id="cd08414">
    <property type="entry name" value="PBP2_LTTR_aromatics_like"/>
    <property type="match status" value="1"/>
</dbReference>
<evidence type="ECO:0000256" key="2">
    <source>
        <dbReference type="ARBA" id="ARBA00023015"/>
    </source>
</evidence>
<dbReference type="OrthoDB" id="3176554at2"/>
<reference evidence="6 7" key="1">
    <citation type="submission" date="2019-06" db="EMBL/GenBank/DDBJ databases">
        <title>Sequencing the genomes of 1000 actinobacteria strains.</title>
        <authorList>
            <person name="Klenk H.-P."/>
        </authorList>
    </citation>
    <scope>NUCLEOTIDE SEQUENCE [LARGE SCALE GENOMIC DNA]</scope>
    <source>
        <strain evidence="6 7">DSM 45671</strain>
    </source>
</reference>
<keyword evidence="7" id="KW-1185">Reference proteome</keyword>
<dbReference type="InterPro" id="IPR005119">
    <property type="entry name" value="LysR_subst-bd"/>
</dbReference>
<dbReference type="Pfam" id="PF00126">
    <property type="entry name" value="HTH_1"/>
    <property type="match status" value="1"/>
</dbReference>
<keyword evidence="3" id="KW-0238">DNA-binding</keyword>
<dbReference type="PRINTS" id="PR00039">
    <property type="entry name" value="HTHLYSR"/>
</dbReference>
<dbReference type="SUPFAM" id="SSF53850">
    <property type="entry name" value="Periplasmic binding protein-like II"/>
    <property type="match status" value="1"/>
</dbReference>
<evidence type="ECO:0000256" key="4">
    <source>
        <dbReference type="ARBA" id="ARBA00023163"/>
    </source>
</evidence>
<sequence>MELRHLRSFLAVADELHFSRAARRLHMAQSPLSQQIQRLEREIGVPLFRRNRRKVELTDAGLAMLDHARRAIDHAEQAAGAARAAGTGRAGRLGIGFLATAALALLPAVLPTFRRAAPDAELRLTEAGSQDLLRALHRGELDVAFTRPPAPTAELTAAVVWREPVIAVLPAGHPLCAAPDVRLADLHGEDFVTFPRWSAPEFYDHLVAACHAAGFAPRIVQEALAMPTVVGLVAAGLGVALVPAGMRHLALPGVAHRQLRGDPAHAEIAMVHLAGNDRPLLSAFTATVRATLGG</sequence>
<evidence type="ECO:0000259" key="5">
    <source>
        <dbReference type="PROSITE" id="PS50931"/>
    </source>
</evidence>
<gene>
    <name evidence="6" type="ORF">FHX44_115382</name>
</gene>
<evidence type="ECO:0000313" key="7">
    <source>
        <dbReference type="Proteomes" id="UP000321261"/>
    </source>
</evidence>
<feature type="domain" description="HTH lysR-type" evidence="5">
    <location>
        <begin position="1"/>
        <end position="58"/>
    </location>
</feature>
<dbReference type="Gene3D" id="3.40.190.10">
    <property type="entry name" value="Periplasmic binding protein-like II"/>
    <property type="match status" value="2"/>
</dbReference>
<dbReference type="Pfam" id="PF03466">
    <property type="entry name" value="LysR_substrate"/>
    <property type="match status" value="1"/>
</dbReference>
<dbReference type="RefSeq" id="WP_147258309.1">
    <property type="nucleotide sequence ID" value="NZ_VIWU01000001.1"/>
</dbReference>
<organism evidence="6 7">
    <name type="scientific">Pseudonocardia hierapolitana</name>
    <dbReference type="NCBI Taxonomy" id="1128676"/>
    <lineage>
        <taxon>Bacteria</taxon>
        <taxon>Bacillati</taxon>
        <taxon>Actinomycetota</taxon>
        <taxon>Actinomycetes</taxon>
        <taxon>Pseudonocardiales</taxon>
        <taxon>Pseudonocardiaceae</taxon>
        <taxon>Pseudonocardia</taxon>
    </lineage>
</organism>
<dbReference type="Gene3D" id="1.10.10.10">
    <property type="entry name" value="Winged helix-like DNA-binding domain superfamily/Winged helix DNA-binding domain"/>
    <property type="match status" value="1"/>
</dbReference>
<dbReference type="EMBL" id="VIWU01000001">
    <property type="protein sequence ID" value="TWF79449.1"/>
    <property type="molecule type" value="Genomic_DNA"/>
</dbReference>
<accession>A0A561SX61</accession>
<name>A0A561SX61_9PSEU</name>
<dbReference type="PROSITE" id="PS50931">
    <property type="entry name" value="HTH_LYSR"/>
    <property type="match status" value="1"/>
</dbReference>
<dbReference type="AlphaFoldDB" id="A0A561SX61"/>
<proteinExistence type="inferred from homology"/>
<comment type="caution">
    <text evidence="6">The sequence shown here is derived from an EMBL/GenBank/DDBJ whole genome shotgun (WGS) entry which is preliminary data.</text>
</comment>
<keyword evidence="2" id="KW-0805">Transcription regulation</keyword>
<comment type="similarity">
    <text evidence="1">Belongs to the LysR transcriptional regulatory family.</text>
</comment>
<dbReference type="GO" id="GO:0032993">
    <property type="term" value="C:protein-DNA complex"/>
    <property type="evidence" value="ECO:0007669"/>
    <property type="project" value="TreeGrafter"/>
</dbReference>